<dbReference type="InterPro" id="IPR036388">
    <property type="entry name" value="WH-like_DNA-bd_sf"/>
</dbReference>
<feature type="region of interest" description="Disordered" evidence="1">
    <location>
        <begin position="120"/>
        <end position="142"/>
    </location>
</feature>
<proteinExistence type="predicted"/>
<reference evidence="2 3" key="1">
    <citation type="submission" date="2016-12" db="EMBL/GenBank/DDBJ databases">
        <authorList>
            <person name="Song W.-J."/>
            <person name="Kurnit D.M."/>
        </authorList>
    </citation>
    <scope>NUCLEOTIDE SEQUENCE [LARGE SCALE GENOMIC DNA]</scope>
    <source>
        <strain evidence="2 3">DSM 18488</strain>
    </source>
</reference>
<dbReference type="RefSeq" id="WP_073616484.1">
    <property type="nucleotide sequence ID" value="NZ_FRFE01000042.1"/>
</dbReference>
<dbReference type="Proteomes" id="UP000184603">
    <property type="component" value="Unassembled WGS sequence"/>
</dbReference>
<gene>
    <name evidence="2" type="ORF">SAMN02745220_04816</name>
</gene>
<evidence type="ECO:0000313" key="2">
    <source>
        <dbReference type="EMBL" id="SHO52880.1"/>
    </source>
</evidence>
<evidence type="ECO:0000313" key="3">
    <source>
        <dbReference type="Proteomes" id="UP000184603"/>
    </source>
</evidence>
<organism evidence="2 3">
    <name type="scientific">Desulfopila aestuarii DSM 18488</name>
    <dbReference type="NCBI Taxonomy" id="1121416"/>
    <lineage>
        <taxon>Bacteria</taxon>
        <taxon>Pseudomonadati</taxon>
        <taxon>Thermodesulfobacteriota</taxon>
        <taxon>Desulfobulbia</taxon>
        <taxon>Desulfobulbales</taxon>
        <taxon>Desulfocapsaceae</taxon>
        <taxon>Desulfopila</taxon>
    </lineage>
</organism>
<evidence type="ECO:0000256" key="1">
    <source>
        <dbReference type="SAM" id="MobiDB-lite"/>
    </source>
</evidence>
<keyword evidence="3" id="KW-1185">Reference proteome</keyword>
<protein>
    <submittedName>
        <fullName evidence="2">Helix-turn-helix domain-containing protein</fullName>
    </submittedName>
</protein>
<dbReference type="InterPro" id="IPR036390">
    <property type="entry name" value="WH_DNA-bd_sf"/>
</dbReference>
<dbReference type="Pfam" id="PF13730">
    <property type="entry name" value="HTH_36"/>
    <property type="match status" value="1"/>
</dbReference>
<dbReference type="AlphaFoldDB" id="A0A1M7YJT9"/>
<dbReference type="EMBL" id="FRFE01000042">
    <property type="protein sequence ID" value="SHO52880.1"/>
    <property type="molecule type" value="Genomic_DNA"/>
</dbReference>
<accession>A0A1M7YJT9</accession>
<dbReference type="Gene3D" id="1.10.10.10">
    <property type="entry name" value="Winged helix-like DNA-binding domain superfamily/Winged helix DNA-binding domain"/>
    <property type="match status" value="1"/>
</dbReference>
<dbReference type="OrthoDB" id="5461381at2"/>
<name>A0A1M7YJT9_9BACT</name>
<dbReference type="STRING" id="1121416.SAMN02745220_04816"/>
<sequence>MRTINPYKQFQGAFLPNAIMECLELSQSAKLMWARLAQYAGKDGRCFPSIEQLGDDIGLSRSAARKVLAELQEKGFILVKHAIGKDRLMHKTSEYFFLEHPVFHERKKVHSGEPEIGPSVECQKVHSGGPEIGPSLEGPKMDRPIEENQLRESDKNILCDCDHTSLQKTTSKSAPVGAERTQKAANFCTQSFDAFWDAFADKRGRTPAWNAWRKIKGLNRELAGKIIAGAKRYAEQRPVILARNGTPKMAQGWLNDRRWEDEGEAIAATAGPVMSKDLNDAFARVLEGCDGRV</sequence>
<dbReference type="SUPFAM" id="SSF46785">
    <property type="entry name" value="Winged helix' DNA-binding domain"/>
    <property type="match status" value="1"/>
</dbReference>